<dbReference type="Proteomes" id="UP000595140">
    <property type="component" value="Unassembled WGS sequence"/>
</dbReference>
<dbReference type="EMBL" id="OOIL02006606">
    <property type="protein sequence ID" value="VFQ98645.1"/>
    <property type="molecule type" value="Genomic_DNA"/>
</dbReference>
<keyword evidence="3" id="KW-1185">Reference proteome</keyword>
<reference evidence="2 3" key="1">
    <citation type="submission" date="2018-04" db="EMBL/GenBank/DDBJ databases">
        <authorList>
            <person name="Vogel A."/>
        </authorList>
    </citation>
    <scope>NUCLEOTIDE SEQUENCE [LARGE SCALE GENOMIC DNA]</scope>
</reference>
<evidence type="ECO:0000256" key="1">
    <source>
        <dbReference type="SAM" id="MobiDB-lite"/>
    </source>
</evidence>
<feature type="compositionally biased region" description="Basic and acidic residues" evidence="1">
    <location>
        <begin position="250"/>
        <end position="259"/>
    </location>
</feature>
<dbReference type="AlphaFoldDB" id="A0A484NBE2"/>
<feature type="region of interest" description="Disordered" evidence="1">
    <location>
        <begin position="1"/>
        <end position="73"/>
    </location>
</feature>
<feature type="compositionally biased region" description="Basic and acidic residues" evidence="1">
    <location>
        <begin position="16"/>
        <end position="43"/>
    </location>
</feature>
<proteinExistence type="predicted"/>
<protein>
    <submittedName>
        <fullName evidence="2">Uncharacterized protein</fullName>
    </submittedName>
</protein>
<feature type="region of interest" description="Disordered" evidence="1">
    <location>
        <begin position="119"/>
        <end position="139"/>
    </location>
</feature>
<name>A0A484NBE2_9ASTE</name>
<gene>
    <name evidence="2" type="ORF">CCAM_LOCUS40421</name>
</gene>
<sequence>MAHLRGPPLEWLWEGPPERSAKEDRRRGPQRGPPERTAREDHCWWTNGRSGSEMRTARNEDRWKGGPPPKMRTAEKEAHHCRRRLATAVCSSPLPFAARRRGLLLVWLVIENRELLAREDRGGGPPKRTAGEEDRCNGGSPLPSAAPHCRLWLAGEDRCWCGSPEEEKARLRRATAVHGSPEEEGARRGLATVVHGSPEEEGARRGPTASVAGGRYCRWSEFWLAVRRKGSPSLPYSHMSKNRASPSKDLGGDQAEKIP</sequence>
<evidence type="ECO:0000313" key="2">
    <source>
        <dbReference type="EMBL" id="VFQ98645.1"/>
    </source>
</evidence>
<evidence type="ECO:0000313" key="3">
    <source>
        <dbReference type="Proteomes" id="UP000595140"/>
    </source>
</evidence>
<organism evidence="2 3">
    <name type="scientific">Cuscuta campestris</name>
    <dbReference type="NCBI Taxonomy" id="132261"/>
    <lineage>
        <taxon>Eukaryota</taxon>
        <taxon>Viridiplantae</taxon>
        <taxon>Streptophyta</taxon>
        <taxon>Embryophyta</taxon>
        <taxon>Tracheophyta</taxon>
        <taxon>Spermatophyta</taxon>
        <taxon>Magnoliopsida</taxon>
        <taxon>eudicotyledons</taxon>
        <taxon>Gunneridae</taxon>
        <taxon>Pentapetalae</taxon>
        <taxon>asterids</taxon>
        <taxon>lamiids</taxon>
        <taxon>Solanales</taxon>
        <taxon>Convolvulaceae</taxon>
        <taxon>Cuscuteae</taxon>
        <taxon>Cuscuta</taxon>
        <taxon>Cuscuta subgen. Grammica</taxon>
        <taxon>Cuscuta sect. Cleistogrammica</taxon>
    </lineage>
</organism>
<feature type="region of interest" description="Disordered" evidence="1">
    <location>
        <begin position="231"/>
        <end position="259"/>
    </location>
</feature>
<feature type="compositionally biased region" description="Basic and acidic residues" evidence="1">
    <location>
        <begin position="55"/>
        <end position="64"/>
    </location>
</feature>
<feature type="compositionally biased region" description="Low complexity" evidence="1">
    <location>
        <begin position="1"/>
        <end position="15"/>
    </location>
</feature>
<accession>A0A484NBE2</accession>